<dbReference type="PATRIC" id="fig|466.6.peg.321"/>
<gene>
    <name evidence="1" type="ORF">Lmac_0298</name>
</gene>
<protein>
    <submittedName>
        <fullName evidence="1">Uncharacterized protein</fullName>
    </submittedName>
</protein>
<keyword evidence="2" id="KW-1185">Reference proteome</keyword>
<name>A0A0W0WGF9_9GAMM</name>
<comment type="caution">
    <text evidence="1">The sequence shown here is derived from an EMBL/GenBank/DDBJ whole genome shotgun (WGS) entry which is preliminary data.</text>
</comment>
<dbReference type="RefSeq" id="WP_058451129.1">
    <property type="nucleotide sequence ID" value="NZ_CAAAIB010000017.1"/>
</dbReference>
<sequence>MTSVFDLDDLEFLRVNGLGLRHVELEKGLDEQKNGSSRGDAVSLANYGLNEAFSSYRHSITRENCLVLQKEMEHFIFCSFRDFHCPSHRYRDAAFHLMSRGDDARIPYDFNSYPLGKCGTRAFSAHQIACSVFTHAYQNEDINHATMQAFLELINKIRQLKIQQAHEWLIIAKQGETKEAKKLATLLSKVIEIYSQNIYLDQPLFSRIQKLIKQPQYTIEDIEKLEDILSTVGSEKKGKSTLVYTYEEEDWDELEELTLKKKLLHYIANQNLPKVEVCLLRLPKNAFAAVDRTMRCPLQMASSLPSTAILKAVYEFDPNYYDLLVNDENLSTPIFLAFRADQCENTAFLLSQRPIHLRDFTCCGLHLFGNPPDKFSDRYFKVFNDLLQQEGATIGNEIKGLFNNPFAIWVRKLGYSDIDPVILLNRLLPLADYHSKYLGLLSCSLELYYLCDYSSHFAISDSPYAEAFVKLRAMILESLSLEECKQINELVRTKTYDGNAEEKLYNDLFHTPLSSEQARKFHLCFDVGGNQPEKQNHQVTNPNRLWQTHAEPQAQIVEPFERTVSDDDVVKSGLSIPCILI</sequence>
<dbReference type="AlphaFoldDB" id="A0A0W0WGF9"/>
<dbReference type="Proteomes" id="UP000054908">
    <property type="component" value="Unassembled WGS sequence"/>
</dbReference>
<dbReference type="OrthoDB" id="5657173at2"/>
<evidence type="ECO:0000313" key="1">
    <source>
        <dbReference type="EMBL" id="KTD31423.1"/>
    </source>
</evidence>
<organism evidence="1 2">
    <name type="scientific">Legionella maceachernii</name>
    <dbReference type="NCBI Taxonomy" id="466"/>
    <lineage>
        <taxon>Bacteria</taxon>
        <taxon>Pseudomonadati</taxon>
        <taxon>Pseudomonadota</taxon>
        <taxon>Gammaproteobacteria</taxon>
        <taxon>Legionellales</taxon>
        <taxon>Legionellaceae</taxon>
        <taxon>Legionella</taxon>
    </lineage>
</organism>
<reference evidence="1 2" key="1">
    <citation type="submission" date="2015-11" db="EMBL/GenBank/DDBJ databases">
        <title>Genomic analysis of 38 Legionella species identifies large and diverse effector repertoires.</title>
        <authorList>
            <person name="Burstein D."/>
            <person name="Amaro F."/>
            <person name="Zusman T."/>
            <person name="Lifshitz Z."/>
            <person name="Cohen O."/>
            <person name="Gilbert J.A."/>
            <person name="Pupko T."/>
            <person name="Shuman H.A."/>
            <person name="Segal G."/>
        </authorList>
    </citation>
    <scope>NUCLEOTIDE SEQUENCE [LARGE SCALE GENOMIC DNA]</scope>
    <source>
        <strain evidence="1 2">PX-1-G2-E2</strain>
    </source>
</reference>
<accession>A0A0W0WGF9</accession>
<proteinExistence type="predicted"/>
<evidence type="ECO:0000313" key="2">
    <source>
        <dbReference type="Proteomes" id="UP000054908"/>
    </source>
</evidence>
<dbReference type="EMBL" id="LNYL01000006">
    <property type="protein sequence ID" value="KTD31423.1"/>
    <property type="molecule type" value="Genomic_DNA"/>
</dbReference>
<dbReference type="STRING" id="466.Lmac_0298"/>